<sequence length="218" mass="23527">MSTLEAARVVLLAGPSGSGKSRLAARLQAQHGWPLVRLDDFYRDEDDPAAPRSTSLGIVDWDDPASWNEVAAVAALEQLVRTGRTRSPVYDIAASRAVGTAELTARPTDLILAEGIFAAELVGPLRDRGLLREAYVIHRPRILTFALRLVRDLREHRKPPLLLLRRGLALLRAEPGIIAAQVAKGCVARSPRDVADELAGAPDLSPSASSGRVDPVRD</sequence>
<dbReference type="EC" id="2.7.1.48" evidence="2"/>
<evidence type="ECO:0000313" key="3">
    <source>
        <dbReference type="Proteomes" id="UP000035721"/>
    </source>
</evidence>
<keyword evidence="3" id="KW-1185">Reference proteome</keyword>
<evidence type="ECO:0000313" key="2">
    <source>
        <dbReference type="EMBL" id="CCH79978.1"/>
    </source>
</evidence>
<dbReference type="GO" id="GO:0004849">
    <property type="term" value="F:uridine kinase activity"/>
    <property type="evidence" value="ECO:0007669"/>
    <property type="project" value="UniProtKB-EC"/>
</dbReference>
<dbReference type="EMBL" id="CAJB01000402">
    <property type="protein sequence ID" value="CCH79978.1"/>
    <property type="molecule type" value="Genomic_DNA"/>
</dbReference>
<dbReference type="STRING" id="1194083.BN12_690007"/>
<keyword evidence="2" id="KW-0808">Transferase</keyword>
<evidence type="ECO:0000256" key="1">
    <source>
        <dbReference type="SAM" id="MobiDB-lite"/>
    </source>
</evidence>
<dbReference type="Pfam" id="PF13671">
    <property type="entry name" value="AAA_33"/>
    <property type="match status" value="1"/>
</dbReference>
<keyword evidence="2" id="KW-0418">Kinase</keyword>
<reference evidence="2 3" key="1">
    <citation type="journal article" date="2013" name="ISME J.">
        <title>A metabolic model for members of the genus Tetrasphaera involved in enhanced biological phosphorus removal.</title>
        <authorList>
            <person name="Kristiansen R."/>
            <person name="Nguyen H.T.T."/>
            <person name="Saunders A.M."/>
            <person name="Nielsen J.L."/>
            <person name="Wimmer R."/>
            <person name="Le V.Q."/>
            <person name="McIlroy S.J."/>
            <person name="Petrovski S."/>
            <person name="Seviour R.J."/>
            <person name="Calteau A."/>
            <person name="Nielsen K.L."/>
            <person name="Nielsen P.H."/>
        </authorList>
    </citation>
    <scope>NUCLEOTIDE SEQUENCE [LARGE SCALE GENOMIC DNA]</scope>
    <source>
        <strain evidence="2 3">T1-X7</strain>
    </source>
</reference>
<name>A0A077M0X1_9MICO</name>
<accession>A0A077M0X1</accession>
<feature type="region of interest" description="Disordered" evidence="1">
    <location>
        <begin position="197"/>
        <end position="218"/>
    </location>
</feature>
<dbReference type="AlphaFoldDB" id="A0A077M0X1"/>
<protein>
    <submittedName>
        <fullName evidence="2">Uridine kinase</fullName>
        <ecNumber evidence="2">2.7.1.48</ecNumber>
    </submittedName>
</protein>
<dbReference type="Gene3D" id="3.40.50.300">
    <property type="entry name" value="P-loop containing nucleotide triphosphate hydrolases"/>
    <property type="match status" value="1"/>
</dbReference>
<dbReference type="Proteomes" id="UP000035721">
    <property type="component" value="Unassembled WGS sequence"/>
</dbReference>
<dbReference type="RefSeq" id="WP_200901187.1">
    <property type="nucleotide sequence ID" value="NZ_HF570958.1"/>
</dbReference>
<proteinExistence type="predicted"/>
<dbReference type="SUPFAM" id="SSF52540">
    <property type="entry name" value="P-loop containing nucleoside triphosphate hydrolases"/>
    <property type="match status" value="1"/>
</dbReference>
<dbReference type="InterPro" id="IPR027417">
    <property type="entry name" value="P-loop_NTPase"/>
</dbReference>
<gene>
    <name evidence="2" type="ORF">BN12_690007</name>
</gene>
<organism evidence="2 3">
    <name type="scientific">Nostocoides japonicum T1-X7</name>
    <dbReference type="NCBI Taxonomy" id="1194083"/>
    <lineage>
        <taxon>Bacteria</taxon>
        <taxon>Bacillati</taxon>
        <taxon>Actinomycetota</taxon>
        <taxon>Actinomycetes</taxon>
        <taxon>Micrococcales</taxon>
        <taxon>Intrasporangiaceae</taxon>
        <taxon>Nostocoides</taxon>
    </lineage>
</organism>
<comment type="caution">
    <text evidence="2">The sequence shown here is derived from an EMBL/GenBank/DDBJ whole genome shotgun (WGS) entry which is preliminary data.</text>
</comment>